<dbReference type="Pfam" id="PF26002">
    <property type="entry name" value="Beta-barrel_AprE"/>
    <property type="match status" value="1"/>
</dbReference>
<dbReference type="Proteomes" id="UP001596037">
    <property type="component" value="Unassembled WGS sequence"/>
</dbReference>
<dbReference type="InterPro" id="IPR058982">
    <property type="entry name" value="Beta-barrel_AprE"/>
</dbReference>
<evidence type="ECO:0000313" key="7">
    <source>
        <dbReference type="Proteomes" id="UP001596037"/>
    </source>
</evidence>
<comment type="caution">
    <text evidence="6">The sequence shown here is derived from an EMBL/GenBank/DDBJ whole genome shotgun (WGS) entry which is preliminary data.</text>
</comment>
<sequence>MDAVRSSYRTQLENERVETLAQVRRVAQDLDKSAIRKGQMDIRAPADGIVKDLAVTSVGAVVQAGALLMNIVPRGEPLLAEVMLGNEDAGFVAVGQKAQVKIAAFPFQKYGVIEGTVMHIGADASEARQGQAGQAPSYRALIKLASQRLEAVKDEALTLAPGMLLVADIHEGDRSVIEYLLSPVQKVTSEAGRER</sequence>
<proteinExistence type="predicted"/>
<protein>
    <submittedName>
        <fullName evidence="6">HlyD family efflux transporter periplasmic adaptor subunit</fullName>
    </submittedName>
</protein>
<evidence type="ECO:0000259" key="5">
    <source>
        <dbReference type="Pfam" id="PF26002"/>
    </source>
</evidence>
<evidence type="ECO:0000256" key="1">
    <source>
        <dbReference type="ARBA" id="ARBA00004167"/>
    </source>
</evidence>
<dbReference type="PANTHER" id="PTHR30386:SF26">
    <property type="entry name" value="TRANSPORT PROTEIN COMB"/>
    <property type="match status" value="1"/>
</dbReference>
<dbReference type="RefSeq" id="WP_376851929.1">
    <property type="nucleotide sequence ID" value="NZ_JBHSMF010000009.1"/>
</dbReference>
<name>A0ABW0NJ88_9BURK</name>
<dbReference type="EMBL" id="JBHSMF010000009">
    <property type="protein sequence ID" value="MFC5499633.1"/>
    <property type="molecule type" value="Genomic_DNA"/>
</dbReference>
<dbReference type="PANTHER" id="PTHR30386">
    <property type="entry name" value="MEMBRANE FUSION SUBUNIT OF EMRAB-TOLC MULTIDRUG EFFLUX PUMP"/>
    <property type="match status" value="1"/>
</dbReference>
<evidence type="ECO:0000313" key="6">
    <source>
        <dbReference type="EMBL" id="MFC5499633.1"/>
    </source>
</evidence>
<comment type="subcellular location">
    <subcellularLocation>
        <location evidence="1">Membrane</location>
        <topology evidence="1">Single-pass membrane protein</topology>
    </subcellularLocation>
</comment>
<keyword evidence="4" id="KW-0472">Membrane</keyword>
<evidence type="ECO:0000256" key="3">
    <source>
        <dbReference type="ARBA" id="ARBA00022989"/>
    </source>
</evidence>
<gene>
    <name evidence="6" type="ORF">ACFPOE_18970</name>
</gene>
<reference evidence="7" key="1">
    <citation type="journal article" date="2019" name="Int. J. Syst. Evol. Microbiol.">
        <title>The Global Catalogue of Microorganisms (GCM) 10K type strain sequencing project: providing services to taxonomists for standard genome sequencing and annotation.</title>
        <authorList>
            <consortium name="The Broad Institute Genomics Platform"/>
            <consortium name="The Broad Institute Genome Sequencing Center for Infectious Disease"/>
            <person name="Wu L."/>
            <person name="Ma J."/>
        </authorList>
    </citation>
    <scope>NUCLEOTIDE SEQUENCE [LARGE SCALE GENOMIC DNA]</scope>
    <source>
        <strain evidence="7">CCUG 57401</strain>
    </source>
</reference>
<keyword evidence="7" id="KW-1185">Reference proteome</keyword>
<keyword evidence="3" id="KW-1133">Transmembrane helix</keyword>
<dbReference type="InterPro" id="IPR050739">
    <property type="entry name" value="MFP"/>
</dbReference>
<dbReference type="PRINTS" id="PR01490">
    <property type="entry name" value="RTXTOXIND"/>
</dbReference>
<dbReference type="Gene3D" id="2.40.30.170">
    <property type="match status" value="1"/>
</dbReference>
<evidence type="ECO:0000256" key="4">
    <source>
        <dbReference type="ARBA" id="ARBA00023136"/>
    </source>
</evidence>
<keyword evidence="2" id="KW-0812">Transmembrane</keyword>
<organism evidence="6 7">
    <name type="scientific">Caenimonas terrae</name>
    <dbReference type="NCBI Taxonomy" id="696074"/>
    <lineage>
        <taxon>Bacteria</taxon>
        <taxon>Pseudomonadati</taxon>
        <taxon>Pseudomonadota</taxon>
        <taxon>Betaproteobacteria</taxon>
        <taxon>Burkholderiales</taxon>
        <taxon>Comamonadaceae</taxon>
        <taxon>Caenimonas</taxon>
    </lineage>
</organism>
<evidence type="ECO:0000256" key="2">
    <source>
        <dbReference type="ARBA" id="ARBA00022692"/>
    </source>
</evidence>
<feature type="domain" description="AprE-like beta-barrel" evidence="5">
    <location>
        <begin position="78"/>
        <end position="171"/>
    </location>
</feature>
<accession>A0ABW0NJ88</accession>